<feature type="region of interest" description="Disordered" evidence="1">
    <location>
        <begin position="243"/>
        <end position="278"/>
    </location>
</feature>
<reference evidence="2 3" key="1">
    <citation type="submission" date="2019-01" db="EMBL/GenBank/DDBJ databases">
        <title>A draft genome assembly of the solar-powered sea slug Elysia chlorotica.</title>
        <authorList>
            <person name="Cai H."/>
            <person name="Li Q."/>
            <person name="Fang X."/>
            <person name="Li J."/>
            <person name="Curtis N.E."/>
            <person name="Altenburger A."/>
            <person name="Shibata T."/>
            <person name="Feng M."/>
            <person name="Maeda T."/>
            <person name="Schwartz J.A."/>
            <person name="Shigenobu S."/>
            <person name="Lundholm N."/>
            <person name="Nishiyama T."/>
            <person name="Yang H."/>
            <person name="Hasebe M."/>
            <person name="Li S."/>
            <person name="Pierce S.K."/>
            <person name="Wang J."/>
        </authorList>
    </citation>
    <scope>NUCLEOTIDE SEQUENCE [LARGE SCALE GENOMIC DNA]</scope>
    <source>
        <strain evidence="2">EC2010</strain>
        <tissue evidence="2">Whole organism of an adult</tissue>
    </source>
</reference>
<feature type="region of interest" description="Disordered" evidence="1">
    <location>
        <begin position="875"/>
        <end position="904"/>
    </location>
</feature>
<feature type="compositionally biased region" description="Low complexity" evidence="1">
    <location>
        <begin position="98"/>
        <end position="131"/>
    </location>
</feature>
<dbReference type="EMBL" id="RQTK01000266">
    <property type="protein sequence ID" value="RUS82916.1"/>
    <property type="molecule type" value="Genomic_DNA"/>
</dbReference>
<feature type="compositionally biased region" description="Basic and acidic residues" evidence="1">
    <location>
        <begin position="191"/>
        <end position="205"/>
    </location>
</feature>
<feature type="compositionally biased region" description="Low complexity" evidence="1">
    <location>
        <begin position="568"/>
        <end position="577"/>
    </location>
</feature>
<evidence type="ECO:0000313" key="2">
    <source>
        <dbReference type="EMBL" id="RUS82916.1"/>
    </source>
</evidence>
<name>A0A3S1BG68_ELYCH</name>
<feature type="region of interest" description="Disordered" evidence="1">
    <location>
        <begin position="191"/>
        <end position="217"/>
    </location>
</feature>
<evidence type="ECO:0000256" key="1">
    <source>
        <dbReference type="SAM" id="MobiDB-lite"/>
    </source>
</evidence>
<feature type="region of interest" description="Disordered" evidence="1">
    <location>
        <begin position="644"/>
        <end position="665"/>
    </location>
</feature>
<dbReference type="AlphaFoldDB" id="A0A3S1BG68"/>
<sequence>MAKKGSDVWSLEERARKRRKLDSNIQEQSAKGKDEWDDSMELTQAELETLDVIASQAIVEDVSDINTAGKKHTSVGEPDADDMLFFVKPSFKPHGFARHSTSSSSGSTAHPASFSSRSASDTSGSLSSHTSENGKGDGETVQSLRLKLQEEIKKAQEEKYRNAGEMAFLRESLRRQEDELERVRADRDAAMEKEKVVQRDSEKMLQSRLDSMTSEAQFKEREYKTLQEQYYSVQQRLKRLEQEKQFQSPSGNLAEAPSVRMPSPKKVPVRPSPPSKQKLRQIEEAGTQRKLFPTTQTFLEQARLSPQESSTKISVSNTGCQTTVSETIVRPRKSRRLKLKLSPACDSETVSGKDIVQHLLQTSAVQQPVGASDRDDWDVGLMGLMHSMSSSLSVAGLAYRRTGGSALTSLSPIKPKRQTPKKGIKEDTLGGLQVVSKEHFQLAIDGLSQLLDDRLHMPAEKRDPDYTDSRVNDMSSDINKNCSSRASENVPIKPASSKHPKLAACSVTSRGPDWTAASSSALILPLLTDYIQHYVDLLNLSTAKSGAGSGLMRSQHHPVSPYRSNIESTSHSATTSSSCESSLDSLNSSLLQLLHDGHMYAASIERYTSTALSCTTLLLLLCPALGDFILAPQLPLRALASTLTSSTSGNSSAVEGDAKSEVDADDEKSVSSVEIRILSAAFKQSTSPDIKPRVQTPMLFHLVLQLVTQDLKDSNCAPEVMAQALSILTLLCQGSREEHIPKLQSILSRGVLTNCLRQTSHGAVMVGTVKLLQAMFQHASLCCKICAKSENCPLFLMHQINVRKDIQAKPGDMVQFYKEYISCLSSVIAVQQQGLQQLLSTCCPCSNELVSGIVLALYKLFKFYQGEAKMSQMIEKGSPSPYSGAPPVQSHSLSQPAADSPPQPVGQDCVGTLWTLGQGVTLLHSVAQADGAFLQHHLPVQPQYVCLLSGLREEFRTSAAAWDFHLSALEELCDFDADFSDLSQESESEDRMDQG</sequence>
<dbReference type="InterPro" id="IPR016024">
    <property type="entry name" value="ARM-type_fold"/>
</dbReference>
<dbReference type="GO" id="GO:0000077">
    <property type="term" value="P:DNA damage checkpoint signaling"/>
    <property type="evidence" value="ECO:0007669"/>
    <property type="project" value="InterPro"/>
</dbReference>
<organism evidence="2 3">
    <name type="scientific">Elysia chlorotica</name>
    <name type="common">Eastern emerald elysia</name>
    <name type="synonym">Sea slug</name>
    <dbReference type="NCBI Taxonomy" id="188477"/>
    <lineage>
        <taxon>Eukaryota</taxon>
        <taxon>Metazoa</taxon>
        <taxon>Spiralia</taxon>
        <taxon>Lophotrochozoa</taxon>
        <taxon>Mollusca</taxon>
        <taxon>Gastropoda</taxon>
        <taxon>Heterobranchia</taxon>
        <taxon>Euthyneura</taxon>
        <taxon>Panpulmonata</taxon>
        <taxon>Sacoglossa</taxon>
        <taxon>Placobranchoidea</taxon>
        <taxon>Plakobranchidae</taxon>
        <taxon>Elysia</taxon>
    </lineage>
</organism>
<evidence type="ECO:0000313" key="3">
    <source>
        <dbReference type="Proteomes" id="UP000271974"/>
    </source>
</evidence>
<dbReference type="STRING" id="188477.A0A3S1BG68"/>
<comment type="caution">
    <text evidence="2">The sequence shown here is derived from an EMBL/GenBank/DDBJ whole genome shotgun (WGS) entry which is preliminary data.</text>
</comment>
<dbReference type="GO" id="GO:0006281">
    <property type="term" value="P:DNA repair"/>
    <property type="evidence" value="ECO:0007669"/>
    <property type="project" value="TreeGrafter"/>
</dbReference>
<protein>
    <recommendedName>
        <fullName evidence="4">ATR-interacting protein</fullName>
    </recommendedName>
</protein>
<dbReference type="PANTHER" id="PTHR28594:SF1">
    <property type="entry name" value="ATR-INTERACTING PROTEIN"/>
    <property type="match status" value="1"/>
</dbReference>
<feature type="region of interest" description="Disordered" evidence="1">
    <location>
        <begin position="1"/>
        <end position="38"/>
    </location>
</feature>
<dbReference type="Proteomes" id="UP000271974">
    <property type="component" value="Unassembled WGS sequence"/>
</dbReference>
<proteinExistence type="predicted"/>
<feature type="compositionally biased region" description="Basic and acidic residues" evidence="1">
    <location>
        <begin position="1"/>
        <end position="15"/>
    </location>
</feature>
<keyword evidence="3" id="KW-1185">Reference proteome</keyword>
<dbReference type="PANTHER" id="PTHR28594">
    <property type="entry name" value="ATR-INTERACTING PROTEIN"/>
    <property type="match status" value="1"/>
</dbReference>
<feature type="region of interest" description="Disordered" evidence="1">
    <location>
        <begin position="95"/>
        <end position="144"/>
    </location>
</feature>
<feature type="compositionally biased region" description="Polar residues" evidence="1">
    <location>
        <begin position="478"/>
        <end position="487"/>
    </location>
</feature>
<feature type="compositionally biased region" description="Low complexity" evidence="1">
    <location>
        <begin position="257"/>
        <end position="266"/>
    </location>
</feature>
<feature type="compositionally biased region" description="Low complexity" evidence="1">
    <location>
        <begin position="644"/>
        <end position="653"/>
    </location>
</feature>
<feature type="region of interest" description="Disordered" evidence="1">
    <location>
        <begin position="478"/>
        <end position="497"/>
    </location>
</feature>
<dbReference type="InterPro" id="IPR033349">
    <property type="entry name" value="ATRIP"/>
</dbReference>
<evidence type="ECO:0008006" key="4">
    <source>
        <dbReference type="Google" id="ProtNLM"/>
    </source>
</evidence>
<dbReference type="OrthoDB" id="6428926at2759"/>
<gene>
    <name evidence="2" type="ORF">EGW08_009339</name>
</gene>
<feature type="region of interest" description="Disordered" evidence="1">
    <location>
        <begin position="549"/>
        <end position="577"/>
    </location>
</feature>
<accession>A0A3S1BG68</accession>
<dbReference type="SUPFAM" id="SSF48371">
    <property type="entry name" value="ARM repeat"/>
    <property type="match status" value="1"/>
</dbReference>